<evidence type="ECO:0000256" key="1">
    <source>
        <dbReference type="SAM" id="Phobius"/>
    </source>
</evidence>
<keyword evidence="1" id="KW-0472">Membrane</keyword>
<name>A0ABP3Q7F5_9PROT</name>
<dbReference type="Pfam" id="PF04964">
    <property type="entry name" value="Flp_Fap"/>
    <property type="match status" value="1"/>
</dbReference>
<feature type="transmembrane region" description="Helical" evidence="1">
    <location>
        <begin position="31"/>
        <end position="50"/>
    </location>
</feature>
<keyword evidence="1" id="KW-1133">Transmembrane helix</keyword>
<evidence type="ECO:0000313" key="3">
    <source>
        <dbReference type="Proteomes" id="UP001501588"/>
    </source>
</evidence>
<dbReference type="Proteomes" id="UP001501588">
    <property type="component" value="Unassembled WGS sequence"/>
</dbReference>
<evidence type="ECO:0008006" key="4">
    <source>
        <dbReference type="Google" id="ProtNLM"/>
    </source>
</evidence>
<dbReference type="EMBL" id="BAAAFZ010000024">
    <property type="protein sequence ID" value="GAA0581842.1"/>
    <property type="molecule type" value="Genomic_DNA"/>
</dbReference>
<keyword evidence="3" id="KW-1185">Reference proteome</keyword>
<keyword evidence="1" id="KW-0812">Transmembrane</keyword>
<dbReference type="InterPro" id="IPR007047">
    <property type="entry name" value="Flp_Fap"/>
</dbReference>
<gene>
    <name evidence="2" type="ORF">GCM10009416_20380</name>
</gene>
<accession>A0ABP3Q7F5</accession>
<reference evidence="3" key="1">
    <citation type="journal article" date="2019" name="Int. J. Syst. Evol. Microbiol.">
        <title>The Global Catalogue of Microorganisms (GCM) 10K type strain sequencing project: providing services to taxonomists for standard genome sequencing and annotation.</title>
        <authorList>
            <consortium name="The Broad Institute Genomics Platform"/>
            <consortium name="The Broad Institute Genome Sequencing Center for Infectious Disease"/>
            <person name="Wu L."/>
            <person name="Ma J."/>
        </authorList>
    </citation>
    <scope>NUCLEOTIDE SEQUENCE [LARGE SCALE GENOMIC DNA]</scope>
    <source>
        <strain evidence="3">JCM 9933</strain>
    </source>
</reference>
<protein>
    <recommendedName>
        <fullName evidence="4">Flp family type IVb pilin</fullName>
    </recommendedName>
</protein>
<dbReference type="RefSeq" id="WP_343895165.1">
    <property type="nucleotide sequence ID" value="NZ_BAAAFZ010000024.1"/>
</dbReference>
<sequence>MIDNAKQMINTVKSCVQSAAADRKGATAIEYALIAAAAAAVILVGFRAFFDRIIAFLGGISFV</sequence>
<evidence type="ECO:0000313" key="2">
    <source>
        <dbReference type="EMBL" id="GAA0581842.1"/>
    </source>
</evidence>
<proteinExistence type="predicted"/>
<organism evidence="2 3">
    <name type="scientific">Craurococcus roseus</name>
    <dbReference type="NCBI Taxonomy" id="77585"/>
    <lineage>
        <taxon>Bacteria</taxon>
        <taxon>Pseudomonadati</taxon>
        <taxon>Pseudomonadota</taxon>
        <taxon>Alphaproteobacteria</taxon>
        <taxon>Acetobacterales</taxon>
        <taxon>Acetobacteraceae</taxon>
        <taxon>Craurococcus</taxon>
    </lineage>
</organism>
<comment type="caution">
    <text evidence="2">The sequence shown here is derived from an EMBL/GenBank/DDBJ whole genome shotgun (WGS) entry which is preliminary data.</text>
</comment>